<dbReference type="Gene3D" id="1.10.357.10">
    <property type="entry name" value="Tetracycline Repressor, domain 2"/>
    <property type="match status" value="1"/>
</dbReference>
<evidence type="ECO:0000313" key="2">
    <source>
        <dbReference type="Proteomes" id="UP001550044"/>
    </source>
</evidence>
<accession>A0ABV2UJK6</accession>
<dbReference type="InterPro" id="IPR009057">
    <property type="entry name" value="Homeodomain-like_sf"/>
</dbReference>
<evidence type="ECO:0008006" key="3">
    <source>
        <dbReference type="Google" id="ProtNLM"/>
    </source>
</evidence>
<gene>
    <name evidence="1" type="ORF">ABZV61_35875</name>
</gene>
<name>A0ABV2UJK6_9ACTN</name>
<dbReference type="SUPFAM" id="SSF46689">
    <property type="entry name" value="Homeodomain-like"/>
    <property type="match status" value="1"/>
</dbReference>
<dbReference type="EMBL" id="JBEXIP010000049">
    <property type="protein sequence ID" value="MET8438037.1"/>
    <property type="molecule type" value="Genomic_DNA"/>
</dbReference>
<reference evidence="1 2" key="1">
    <citation type="submission" date="2024-06" db="EMBL/GenBank/DDBJ databases">
        <title>The Natural Products Discovery Center: Release of the First 8490 Sequenced Strains for Exploring Actinobacteria Biosynthetic Diversity.</title>
        <authorList>
            <person name="Kalkreuter E."/>
            <person name="Kautsar S.A."/>
            <person name="Yang D."/>
            <person name="Bader C.D."/>
            <person name="Teijaro C.N."/>
            <person name="Fluegel L."/>
            <person name="Davis C.M."/>
            <person name="Simpson J.R."/>
            <person name="Lauterbach L."/>
            <person name="Steele A.D."/>
            <person name="Gui C."/>
            <person name="Meng S."/>
            <person name="Li G."/>
            <person name="Viehrig K."/>
            <person name="Ye F."/>
            <person name="Su P."/>
            <person name="Kiefer A.F."/>
            <person name="Nichols A."/>
            <person name="Cepeda A.J."/>
            <person name="Yan W."/>
            <person name="Fan B."/>
            <person name="Jiang Y."/>
            <person name="Adhikari A."/>
            <person name="Zheng C.-J."/>
            <person name="Schuster L."/>
            <person name="Cowan T.M."/>
            <person name="Smanski M.J."/>
            <person name="Chevrette M.G."/>
            <person name="De Carvalho L.P.S."/>
            <person name="Shen B."/>
        </authorList>
    </citation>
    <scope>NUCLEOTIDE SEQUENCE [LARGE SCALE GENOMIC DNA]</scope>
    <source>
        <strain evidence="1 2">NPDC005137</strain>
    </source>
</reference>
<organism evidence="1 2">
    <name type="scientific">Streptomyces sp. 900116325</name>
    <dbReference type="NCBI Taxonomy" id="3154295"/>
    <lineage>
        <taxon>Bacteria</taxon>
        <taxon>Bacillati</taxon>
        <taxon>Actinomycetota</taxon>
        <taxon>Actinomycetes</taxon>
        <taxon>Kitasatosporales</taxon>
        <taxon>Streptomycetaceae</taxon>
        <taxon>Streptomyces</taxon>
    </lineage>
</organism>
<protein>
    <recommendedName>
        <fullName evidence="3">TetR family transcriptional regulator</fullName>
    </recommendedName>
</protein>
<sequence length="63" mass="6196">MRGVAADADVDASVVSHYFGSKQGLFTAAAALPIDPEAVLAELLDGPRGPVTADAPCPSASAG</sequence>
<dbReference type="Proteomes" id="UP001550044">
    <property type="component" value="Unassembled WGS sequence"/>
</dbReference>
<keyword evidence="2" id="KW-1185">Reference proteome</keyword>
<dbReference type="RefSeq" id="WP_356712547.1">
    <property type="nucleotide sequence ID" value="NZ_JBEXIP010000049.1"/>
</dbReference>
<proteinExistence type="predicted"/>
<evidence type="ECO:0000313" key="1">
    <source>
        <dbReference type="EMBL" id="MET8438037.1"/>
    </source>
</evidence>
<comment type="caution">
    <text evidence="1">The sequence shown here is derived from an EMBL/GenBank/DDBJ whole genome shotgun (WGS) entry which is preliminary data.</text>
</comment>